<organism evidence="2 3">
    <name type="scientific">Primorskyibacter sedentarius</name>
    <dbReference type="NCBI Taxonomy" id="745311"/>
    <lineage>
        <taxon>Bacteria</taxon>
        <taxon>Pseudomonadati</taxon>
        <taxon>Pseudomonadota</taxon>
        <taxon>Alphaproteobacteria</taxon>
        <taxon>Rhodobacterales</taxon>
        <taxon>Roseobacteraceae</taxon>
        <taxon>Primorskyibacter</taxon>
    </lineage>
</organism>
<feature type="region of interest" description="Disordered" evidence="1">
    <location>
        <begin position="33"/>
        <end position="55"/>
    </location>
</feature>
<dbReference type="RefSeq" id="WP_165907474.1">
    <property type="nucleotide sequence ID" value="NZ_SLZU01000003.1"/>
</dbReference>
<dbReference type="EMBL" id="SLZU01000003">
    <property type="protein sequence ID" value="TCS65715.1"/>
    <property type="molecule type" value="Genomic_DNA"/>
</dbReference>
<comment type="caution">
    <text evidence="2">The sequence shown here is derived from an EMBL/GenBank/DDBJ whole genome shotgun (WGS) entry which is preliminary data.</text>
</comment>
<gene>
    <name evidence="2" type="ORF">EDD52_103131</name>
</gene>
<accession>A0A4R3JJL9</accession>
<protein>
    <submittedName>
        <fullName evidence="2">Uncharacterized protein</fullName>
    </submittedName>
</protein>
<dbReference type="Proteomes" id="UP000295696">
    <property type="component" value="Unassembled WGS sequence"/>
</dbReference>
<dbReference type="AlphaFoldDB" id="A0A4R3JJL9"/>
<reference evidence="2 3" key="1">
    <citation type="submission" date="2019-03" db="EMBL/GenBank/DDBJ databases">
        <title>Genomic Encyclopedia of Type Strains, Phase IV (KMG-IV): sequencing the most valuable type-strain genomes for metagenomic binning, comparative biology and taxonomic classification.</title>
        <authorList>
            <person name="Goeker M."/>
        </authorList>
    </citation>
    <scope>NUCLEOTIDE SEQUENCE [LARGE SCALE GENOMIC DNA]</scope>
    <source>
        <strain evidence="2 3">DSM 104836</strain>
    </source>
</reference>
<proteinExistence type="predicted"/>
<name>A0A4R3JJL9_9RHOB</name>
<evidence type="ECO:0000313" key="3">
    <source>
        <dbReference type="Proteomes" id="UP000295696"/>
    </source>
</evidence>
<evidence type="ECO:0000313" key="2">
    <source>
        <dbReference type="EMBL" id="TCS65715.1"/>
    </source>
</evidence>
<keyword evidence="3" id="KW-1185">Reference proteome</keyword>
<evidence type="ECO:0000256" key="1">
    <source>
        <dbReference type="SAM" id="MobiDB-lite"/>
    </source>
</evidence>
<sequence>MIELLQTTPRTDRGICPADAVLLCNDAGRDGGARGLAAADRRAPRAGNRISRAVA</sequence>